<dbReference type="GO" id="GO:0043571">
    <property type="term" value="P:maintenance of CRISPR repeat elements"/>
    <property type="evidence" value="ECO:0007669"/>
    <property type="project" value="InterPro"/>
</dbReference>
<comment type="caution">
    <text evidence="1">The sequence shown here is derived from an EMBL/GenBank/DDBJ whole genome shotgun (WGS) entry which is preliminary data.</text>
</comment>
<organism evidence="1 2">
    <name type="scientific">Candidatus Desantisbacteria bacterium CG_4_10_14_0_8_um_filter_48_22</name>
    <dbReference type="NCBI Taxonomy" id="1974543"/>
    <lineage>
        <taxon>Bacteria</taxon>
        <taxon>Candidatus Desantisiibacteriota</taxon>
    </lineage>
</organism>
<dbReference type="Proteomes" id="UP000229307">
    <property type="component" value="Unassembled WGS sequence"/>
</dbReference>
<protein>
    <submittedName>
        <fullName evidence="1">Type I-C CRISPR-associated protein Cas7/Csd2</fullName>
    </submittedName>
</protein>
<name>A0A2M7SF13_9BACT</name>
<dbReference type="NCBIfam" id="TIGR02589">
    <property type="entry name" value="cas_Csd2"/>
    <property type="match status" value="1"/>
</dbReference>
<dbReference type="Pfam" id="PF05107">
    <property type="entry name" value="Cas_Cas7"/>
    <property type="match status" value="1"/>
</dbReference>
<gene>
    <name evidence="1" type="primary">cas7c</name>
    <name evidence="1" type="ORF">COY52_02270</name>
</gene>
<dbReference type="AlphaFoldDB" id="A0A2M7SF13"/>
<accession>A0A2M7SF13</accession>
<reference evidence="2" key="1">
    <citation type="submission" date="2017-09" db="EMBL/GenBank/DDBJ databases">
        <title>Depth-based differentiation of microbial function through sediment-hosted aquifers and enrichment of novel symbionts in the deep terrestrial subsurface.</title>
        <authorList>
            <person name="Probst A.J."/>
            <person name="Ladd B."/>
            <person name="Jarett J.K."/>
            <person name="Geller-Mcgrath D.E."/>
            <person name="Sieber C.M.K."/>
            <person name="Emerson J.B."/>
            <person name="Anantharaman K."/>
            <person name="Thomas B.C."/>
            <person name="Malmstrom R."/>
            <person name="Stieglmeier M."/>
            <person name="Klingl A."/>
            <person name="Woyke T."/>
            <person name="Ryan C.M."/>
            <person name="Banfield J.F."/>
        </authorList>
    </citation>
    <scope>NUCLEOTIDE SEQUENCE [LARGE SCALE GENOMIC DNA]</scope>
</reference>
<dbReference type="InterPro" id="IPR013418">
    <property type="entry name" value="CRISPR-assoc_prot_Cas7/Csd2"/>
</dbReference>
<dbReference type="NCBIfam" id="TIGR01595">
    <property type="entry name" value="cas_CT1132"/>
    <property type="match status" value="1"/>
</dbReference>
<evidence type="ECO:0000313" key="1">
    <source>
        <dbReference type="EMBL" id="PIZ17893.1"/>
    </source>
</evidence>
<dbReference type="InterPro" id="IPR006482">
    <property type="entry name" value="Cas7_Csh2/Csh2"/>
</dbReference>
<evidence type="ECO:0000313" key="2">
    <source>
        <dbReference type="Proteomes" id="UP000229307"/>
    </source>
</evidence>
<dbReference type="EMBL" id="PFMR01000070">
    <property type="protein sequence ID" value="PIZ17893.1"/>
    <property type="molecule type" value="Genomic_DNA"/>
</dbReference>
<proteinExistence type="predicted"/>
<sequence length="280" mass="32085">MSNIIKNRYDFVFLFDVKDGNPNGDPDQVNLPRVDAENQQGLVTDVCIKRKVRNYVMLKYQMKSPFDIFIRQENILNNIIDSTQGEKPQDRQKNLCQHYFDIRTFGAVLSTGDKGAGTVRGPVQFTFSRSKDRIYQAEYSITRCAVTTEEEAKKQEKREHASTFGRKAAVPYALYCMHGFISAIDAQKTGFSEDDLNLLWEALLNAFEHDRSAARGEMNPRKLIIFKHISHLGNARSGELFERVNVEKKVGVDLPREWNDYLVSVNKKDLPEGVTLEEIL</sequence>